<evidence type="ECO:0000313" key="1">
    <source>
        <dbReference type="EMBL" id="RVW66490.1"/>
    </source>
</evidence>
<sequence>MRRGRSWFAGDSKSFEALWMCLGRSLRGSLWERSRGLMSWIRKFRLECRANETSRFIHALWLTRKKKYCLVFLEGKGFLGVGPCWLKSFILLEGSSVATTWGKGCAEQKRVVGPVLVRRWGEPSCLFRLVYFGELGKISLEPQGGVKLLGWGSFHPDQLHWSQNFSETKGLRVAKLLVGGSWLFLLCYLAVVGGATKGVGSCSMIRSGWEGKATLTCEDGENCCRKDWEAANSDTMLARGSEEEGCPLFGMGPQLKSH</sequence>
<organism evidence="1 2">
    <name type="scientific">Vitis vinifera</name>
    <name type="common">Grape</name>
    <dbReference type="NCBI Taxonomy" id="29760"/>
    <lineage>
        <taxon>Eukaryota</taxon>
        <taxon>Viridiplantae</taxon>
        <taxon>Streptophyta</taxon>
        <taxon>Embryophyta</taxon>
        <taxon>Tracheophyta</taxon>
        <taxon>Spermatophyta</taxon>
        <taxon>Magnoliopsida</taxon>
        <taxon>eudicotyledons</taxon>
        <taxon>Gunneridae</taxon>
        <taxon>Pentapetalae</taxon>
        <taxon>rosids</taxon>
        <taxon>Vitales</taxon>
        <taxon>Vitaceae</taxon>
        <taxon>Viteae</taxon>
        <taxon>Vitis</taxon>
    </lineage>
</organism>
<protein>
    <submittedName>
        <fullName evidence="1">Uncharacterized protein</fullName>
    </submittedName>
</protein>
<evidence type="ECO:0000313" key="2">
    <source>
        <dbReference type="Proteomes" id="UP000288805"/>
    </source>
</evidence>
<dbReference type="AlphaFoldDB" id="A0A438G2S2"/>
<name>A0A438G2S2_VITVI</name>
<dbReference type="EMBL" id="QGNW01000650">
    <property type="protein sequence ID" value="RVW66490.1"/>
    <property type="molecule type" value="Genomic_DNA"/>
</dbReference>
<dbReference type="Proteomes" id="UP000288805">
    <property type="component" value="Unassembled WGS sequence"/>
</dbReference>
<comment type="caution">
    <text evidence="1">The sequence shown here is derived from an EMBL/GenBank/DDBJ whole genome shotgun (WGS) entry which is preliminary data.</text>
</comment>
<accession>A0A438G2S2</accession>
<proteinExistence type="predicted"/>
<gene>
    <name evidence="1" type="ORF">CK203_066070</name>
</gene>
<reference evidence="1 2" key="1">
    <citation type="journal article" date="2018" name="PLoS Genet.">
        <title>Population sequencing reveals clonal diversity and ancestral inbreeding in the grapevine cultivar Chardonnay.</title>
        <authorList>
            <person name="Roach M.J."/>
            <person name="Johnson D.L."/>
            <person name="Bohlmann J."/>
            <person name="van Vuuren H.J."/>
            <person name="Jones S.J."/>
            <person name="Pretorius I.S."/>
            <person name="Schmidt S.A."/>
            <person name="Borneman A.R."/>
        </authorList>
    </citation>
    <scope>NUCLEOTIDE SEQUENCE [LARGE SCALE GENOMIC DNA]</scope>
    <source>
        <strain evidence="2">cv. Chardonnay</strain>
        <tissue evidence="1">Leaf</tissue>
    </source>
</reference>